<accession>K8VXS8</accession>
<dbReference type="OrthoDB" id="6440789at2"/>
<keyword evidence="2" id="KW-1185">Reference proteome</keyword>
<proteinExistence type="predicted"/>
<evidence type="ECO:0000313" key="2">
    <source>
        <dbReference type="Proteomes" id="UP000010290"/>
    </source>
</evidence>
<sequence>MFSSPEETFEWYANELRKISELSARYFLDDPYCKQGYRSEINEVIRLIRADFNIALYNNNARHQRIDGTRDWVKENIGSTGNWPDIYKYTEEIKLEFESEKSAYSALRKSSKELYNATRSYFGEGWAFYSDKTGDILGGVLQTAAGFFTYRVGSTIKSVPMKGAGFSGMIIGLGKAHQGVSDIVYEFTDSEINMGDNFAILGIEKGVNLFGGDKATAKKVYYDLDFVTSLYMGFAAYKVVDPIKRTQIRRLPTETPQGLKRVTFFEKYFPDNVGFRIVRWTNENFKRKLTSTNKLLLLASAGSSIQKLRLVLEQYEKKE</sequence>
<comment type="caution">
    <text evidence="1">The sequence shown here is derived from an EMBL/GenBank/DDBJ whole genome shotgun (WGS) entry which is preliminary data.</text>
</comment>
<organism evidence="1 2">
    <name type="scientific">Providencia sneebia DSM 19967</name>
    <dbReference type="NCBI Taxonomy" id="1141660"/>
    <lineage>
        <taxon>Bacteria</taxon>
        <taxon>Pseudomonadati</taxon>
        <taxon>Pseudomonadota</taxon>
        <taxon>Gammaproteobacteria</taxon>
        <taxon>Enterobacterales</taxon>
        <taxon>Morganellaceae</taxon>
        <taxon>Providencia</taxon>
    </lineage>
</organism>
<dbReference type="AlphaFoldDB" id="K8VXS8"/>
<protein>
    <recommendedName>
        <fullName evidence="3">DUF4225 domain-containing protein</fullName>
    </recommendedName>
</protein>
<reference evidence="1 2" key="1">
    <citation type="journal article" date="2012" name="BMC Genomics">
        <title>Comparative genomics of bacteria in the genus Providencia isolated from wild Drosophila melanogaster.</title>
        <authorList>
            <person name="Galac M.R."/>
            <person name="Lazzaro B.P."/>
        </authorList>
    </citation>
    <scope>NUCLEOTIDE SEQUENCE [LARGE SCALE GENOMIC DNA]</scope>
    <source>
        <strain evidence="1 2">DSM 19967</strain>
        <plasmid evidence="1">pPSN1</plasmid>
    </source>
</reference>
<dbReference type="EMBL" id="AKKN01000015">
    <property type="protein sequence ID" value="EKT52959.1"/>
    <property type="molecule type" value="Genomic_DNA"/>
</dbReference>
<dbReference type="PATRIC" id="fig|1141660.3.peg.3253"/>
<dbReference type="Proteomes" id="UP000010290">
    <property type="component" value="Plasmid pPSN1"/>
</dbReference>
<keyword evidence="1" id="KW-0614">Plasmid</keyword>
<gene>
    <name evidence="1" type="ORF">OO7_16260</name>
</gene>
<evidence type="ECO:0000313" key="1">
    <source>
        <dbReference type="EMBL" id="EKT52959.1"/>
    </source>
</evidence>
<dbReference type="HOGENOM" id="CLU_911999_0_0_6"/>
<evidence type="ECO:0008006" key="3">
    <source>
        <dbReference type="Google" id="ProtNLM"/>
    </source>
</evidence>
<name>K8VXS8_9GAMM</name>
<dbReference type="RefSeq" id="WP_008916978.1">
    <property type="nucleotide sequence ID" value="NZ_CM001853.1"/>
</dbReference>
<geneLocation type="plasmid" evidence="1 2">
    <name>pPSN1</name>
</geneLocation>